<dbReference type="GO" id="GO:0004190">
    <property type="term" value="F:aspartic-type endopeptidase activity"/>
    <property type="evidence" value="ECO:0007669"/>
    <property type="project" value="InterPro"/>
</dbReference>
<name>A0AAD1UCN4_EUPCR</name>
<keyword evidence="2" id="KW-0645">Protease</keyword>
<dbReference type="PROSITE" id="PS51767">
    <property type="entry name" value="PEPTIDASE_A1"/>
    <property type="match status" value="1"/>
</dbReference>
<evidence type="ECO:0000313" key="10">
    <source>
        <dbReference type="Proteomes" id="UP001295684"/>
    </source>
</evidence>
<feature type="active site" evidence="5">
    <location>
        <position position="78"/>
    </location>
</feature>
<gene>
    <name evidence="9" type="ORF">ECRASSUSDP1_LOCUS6155</name>
</gene>
<dbReference type="Gene3D" id="2.40.70.10">
    <property type="entry name" value="Acid Proteases"/>
    <property type="match status" value="2"/>
</dbReference>
<dbReference type="GO" id="GO:0006508">
    <property type="term" value="P:proteolysis"/>
    <property type="evidence" value="ECO:0007669"/>
    <property type="project" value="UniProtKB-KW"/>
</dbReference>
<keyword evidence="3 7" id="KW-0732">Signal</keyword>
<feature type="active site" evidence="5">
    <location>
        <position position="282"/>
    </location>
</feature>
<keyword evidence="6" id="KW-0472">Membrane</keyword>
<evidence type="ECO:0000313" key="9">
    <source>
        <dbReference type="EMBL" id="CAI2364807.1"/>
    </source>
</evidence>
<protein>
    <recommendedName>
        <fullName evidence="8">Peptidase A1 domain-containing protein</fullName>
    </recommendedName>
</protein>
<dbReference type="InterPro" id="IPR001461">
    <property type="entry name" value="Aspartic_peptidase_A1"/>
</dbReference>
<comment type="caution">
    <text evidence="9">The sequence shown here is derived from an EMBL/GenBank/DDBJ whole genome shotgun (WGS) entry which is preliminary data.</text>
</comment>
<evidence type="ECO:0000256" key="6">
    <source>
        <dbReference type="SAM" id="Phobius"/>
    </source>
</evidence>
<evidence type="ECO:0000256" key="2">
    <source>
        <dbReference type="ARBA" id="ARBA00022670"/>
    </source>
</evidence>
<evidence type="ECO:0000256" key="3">
    <source>
        <dbReference type="ARBA" id="ARBA00022729"/>
    </source>
</evidence>
<sequence>MEKLLIICSCFCIGAFCLNVEDIASGFRRELHQSGRHLMYMDLETVDVFGNTTNLMYYYSNLYFGDHDNLSKQSLILDTGSGITCFPCKDLCLQCGKHLNTYYDVMNSKSVEFLNCKKDHCTCSTEDRCFFAQRYGEGSSYLGFWINENVYLNSQDDVNNTIKMTVGCVTEETKLFKTQKADGIMGLSTAGNLKSKPIYYHLHEAGLIEHLEFSLCLGHNGGKFIVGGYDEKLIVNTSEECQQENCLQWTKMRRDSQFKVNLEKIKVGNIIIPSKVKIGFIDSGTTYTYMTSAQKAQIDRAITSLCETGDYNCYGKKVGLGCYKFKETKSLSVKDFFLSYPILSFVTKEGGTIKWFPSEYFIKFKDKYCLAIDPYGGGAEIIMGGSSMRQTMFIFDKDNNRVGYARAKCSEDANMIMTDSEIFASNKAEKTKEECYNCITAQLSDEPLFYGVITILLLLIFCLCTLVGYKCFKKIRENRQTRFIRYEVDANSSSVMRGEDSIQLELDEVPH</sequence>
<feature type="domain" description="Peptidase A1" evidence="8">
    <location>
        <begin position="58"/>
        <end position="405"/>
    </location>
</feature>
<keyword evidence="6" id="KW-0812">Transmembrane</keyword>
<reference evidence="9" key="1">
    <citation type="submission" date="2023-07" db="EMBL/GenBank/DDBJ databases">
        <authorList>
            <consortium name="AG Swart"/>
            <person name="Singh M."/>
            <person name="Singh A."/>
            <person name="Seah K."/>
            <person name="Emmerich C."/>
        </authorList>
    </citation>
    <scope>NUCLEOTIDE SEQUENCE</scope>
    <source>
        <strain evidence="9">DP1</strain>
    </source>
</reference>
<keyword evidence="10" id="KW-1185">Reference proteome</keyword>
<dbReference type="EMBL" id="CAMPGE010005960">
    <property type="protein sequence ID" value="CAI2364807.1"/>
    <property type="molecule type" value="Genomic_DNA"/>
</dbReference>
<dbReference type="PANTHER" id="PTHR13683:SF375">
    <property type="entry name" value="PEPTIDASE A1 DOMAIN-CONTAINING PROTEIN"/>
    <property type="match status" value="1"/>
</dbReference>
<dbReference type="InterPro" id="IPR033121">
    <property type="entry name" value="PEPTIDASE_A1"/>
</dbReference>
<feature type="signal peptide" evidence="7">
    <location>
        <begin position="1"/>
        <end position="17"/>
    </location>
</feature>
<dbReference type="InterPro" id="IPR021109">
    <property type="entry name" value="Peptidase_aspartic_dom_sf"/>
</dbReference>
<evidence type="ECO:0000256" key="1">
    <source>
        <dbReference type="ARBA" id="ARBA00007447"/>
    </source>
</evidence>
<comment type="similarity">
    <text evidence="1">Belongs to the peptidase A1 family.</text>
</comment>
<keyword evidence="4" id="KW-0378">Hydrolase</keyword>
<organism evidence="9 10">
    <name type="scientific">Euplotes crassus</name>
    <dbReference type="NCBI Taxonomy" id="5936"/>
    <lineage>
        <taxon>Eukaryota</taxon>
        <taxon>Sar</taxon>
        <taxon>Alveolata</taxon>
        <taxon>Ciliophora</taxon>
        <taxon>Intramacronucleata</taxon>
        <taxon>Spirotrichea</taxon>
        <taxon>Hypotrichia</taxon>
        <taxon>Euplotida</taxon>
        <taxon>Euplotidae</taxon>
        <taxon>Moneuplotes</taxon>
    </lineage>
</organism>
<feature type="chain" id="PRO_5042050075" description="Peptidase A1 domain-containing protein" evidence="7">
    <location>
        <begin position="18"/>
        <end position="511"/>
    </location>
</feature>
<dbReference type="AlphaFoldDB" id="A0AAD1UCN4"/>
<evidence type="ECO:0000256" key="5">
    <source>
        <dbReference type="PIRSR" id="PIRSR601461-1"/>
    </source>
</evidence>
<dbReference type="Proteomes" id="UP001295684">
    <property type="component" value="Unassembled WGS sequence"/>
</dbReference>
<feature type="transmembrane region" description="Helical" evidence="6">
    <location>
        <begin position="448"/>
        <end position="469"/>
    </location>
</feature>
<proteinExistence type="inferred from homology"/>
<keyword evidence="6" id="KW-1133">Transmembrane helix</keyword>
<accession>A0AAD1UCN4</accession>
<evidence type="ECO:0000256" key="7">
    <source>
        <dbReference type="SAM" id="SignalP"/>
    </source>
</evidence>
<dbReference type="Pfam" id="PF00026">
    <property type="entry name" value="Asp"/>
    <property type="match status" value="1"/>
</dbReference>
<evidence type="ECO:0000259" key="8">
    <source>
        <dbReference type="PROSITE" id="PS51767"/>
    </source>
</evidence>
<evidence type="ECO:0000256" key="4">
    <source>
        <dbReference type="ARBA" id="ARBA00022801"/>
    </source>
</evidence>
<dbReference type="SUPFAM" id="SSF50630">
    <property type="entry name" value="Acid proteases"/>
    <property type="match status" value="1"/>
</dbReference>
<dbReference type="PANTHER" id="PTHR13683">
    <property type="entry name" value="ASPARTYL PROTEASES"/>
    <property type="match status" value="1"/>
</dbReference>